<proteinExistence type="inferred from homology"/>
<dbReference type="InterPro" id="IPR036882">
    <property type="entry name" value="Alba-like_dom_sf"/>
</dbReference>
<name>A0A9C7PTY4_9RHOD</name>
<dbReference type="Pfam" id="PF01918">
    <property type="entry name" value="Alba"/>
    <property type="match status" value="1"/>
</dbReference>
<dbReference type="EMBL" id="BQMJ01000011">
    <property type="protein sequence ID" value="GJQ09902.1"/>
    <property type="molecule type" value="Genomic_DNA"/>
</dbReference>
<comment type="caution">
    <text evidence="6">The sequence shown here is derived from an EMBL/GenBank/DDBJ whole genome shotgun (WGS) entry which is preliminary data.</text>
</comment>
<feature type="region of interest" description="Disordered" evidence="4">
    <location>
        <begin position="142"/>
        <end position="249"/>
    </location>
</feature>
<reference evidence="6" key="2">
    <citation type="submission" date="2022-01" db="EMBL/GenBank/DDBJ databases">
        <authorList>
            <person name="Hirooka S."/>
            <person name="Miyagishima S.Y."/>
        </authorList>
    </citation>
    <scope>NUCLEOTIDE SEQUENCE</scope>
    <source>
        <strain evidence="6">NBRC 102759</strain>
    </source>
</reference>
<protein>
    <recommendedName>
        <fullName evidence="5">DNA/RNA-binding protein Alba-like domain-containing protein</fullName>
    </recommendedName>
</protein>
<sequence length="249" mass="27137">MEKYRRVERAKSPGQTPPNQIRITAAGKVPAYVDYAVKLLQEEKTTVEIVGLGNAINKAITVAEILKRKVPKLEQVTDLSSVTIEDRWEPLEEGLDPIETSRTVSCLTIQLGRGGLDTRSPGYQAPEEYSGNHVDSSFFSERRRGRGRGGFRGGRGTEFYRGRGGFRGGGGHRGPPPMEDDVEFVERDRRGPFRGRARGSRGRGGMRGGRGSGGFRGESERGRGSYGRGGRGGPSRGRARGGGEFGYAY</sequence>
<feature type="compositionally biased region" description="Gly residues" evidence="4">
    <location>
        <begin position="224"/>
        <end position="249"/>
    </location>
</feature>
<evidence type="ECO:0000313" key="6">
    <source>
        <dbReference type="EMBL" id="GJQ09902.1"/>
    </source>
</evidence>
<evidence type="ECO:0000256" key="1">
    <source>
        <dbReference type="ARBA" id="ARBA00004123"/>
    </source>
</evidence>
<dbReference type="Gene3D" id="3.30.110.20">
    <property type="entry name" value="Alba-like domain"/>
    <property type="match status" value="1"/>
</dbReference>
<dbReference type="GO" id="GO:0005634">
    <property type="term" value="C:nucleus"/>
    <property type="evidence" value="ECO:0007669"/>
    <property type="project" value="UniProtKB-SubCell"/>
</dbReference>
<dbReference type="InterPro" id="IPR051958">
    <property type="entry name" value="Alba-like_NAB"/>
</dbReference>
<accession>A0A9C7PTY4</accession>
<dbReference type="InterPro" id="IPR002775">
    <property type="entry name" value="DNA/RNA-bd_Alba-like"/>
</dbReference>
<feature type="compositionally biased region" description="Gly residues" evidence="4">
    <location>
        <begin position="150"/>
        <end position="173"/>
    </location>
</feature>
<feature type="compositionally biased region" description="Basic residues" evidence="4">
    <location>
        <begin position="192"/>
        <end position="201"/>
    </location>
</feature>
<dbReference type="Proteomes" id="UP001061958">
    <property type="component" value="Unassembled WGS sequence"/>
</dbReference>
<dbReference type="PANTHER" id="PTHR13516">
    <property type="entry name" value="RIBONUCLEASE P SUBUNIT P25"/>
    <property type="match status" value="1"/>
</dbReference>
<evidence type="ECO:0000259" key="5">
    <source>
        <dbReference type="Pfam" id="PF01918"/>
    </source>
</evidence>
<evidence type="ECO:0000256" key="3">
    <source>
        <dbReference type="ARBA" id="ARBA00023242"/>
    </source>
</evidence>
<dbReference type="PANTHER" id="PTHR13516:SF4">
    <property type="entry name" value="FI09323P"/>
    <property type="match status" value="1"/>
</dbReference>
<comment type="similarity">
    <text evidence="2">Belongs to the histone-like Alba family.</text>
</comment>
<evidence type="ECO:0000256" key="4">
    <source>
        <dbReference type="SAM" id="MobiDB-lite"/>
    </source>
</evidence>
<dbReference type="OrthoDB" id="424402at2759"/>
<evidence type="ECO:0000256" key="2">
    <source>
        <dbReference type="ARBA" id="ARBA00008018"/>
    </source>
</evidence>
<comment type="subcellular location">
    <subcellularLocation>
        <location evidence="1">Nucleus</location>
    </subcellularLocation>
</comment>
<keyword evidence="3" id="KW-0539">Nucleus</keyword>
<organism evidence="6 7">
    <name type="scientific">Galdieria partita</name>
    <dbReference type="NCBI Taxonomy" id="83374"/>
    <lineage>
        <taxon>Eukaryota</taxon>
        <taxon>Rhodophyta</taxon>
        <taxon>Bangiophyceae</taxon>
        <taxon>Galdieriales</taxon>
        <taxon>Galdieriaceae</taxon>
        <taxon>Galdieria</taxon>
    </lineage>
</organism>
<feature type="domain" description="DNA/RNA-binding protein Alba-like" evidence="5">
    <location>
        <begin position="19"/>
        <end position="82"/>
    </location>
</feature>
<evidence type="ECO:0000313" key="7">
    <source>
        <dbReference type="Proteomes" id="UP001061958"/>
    </source>
</evidence>
<dbReference type="AlphaFoldDB" id="A0A9C7PTY4"/>
<dbReference type="GO" id="GO:0003723">
    <property type="term" value="F:RNA binding"/>
    <property type="evidence" value="ECO:0007669"/>
    <property type="project" value="TreeGrafter"/>
</dbReference>
<keyword evidence="7" id="KW-1185">Reference proteome</keyword>
<feature type="compositionally biased region" description="Gly residues" evidence="4">
    <location>
        <begin position="202"/>
        <end position="216"/>
    </location>
</feature>
<dbReference type="SUPFAM" id="SSF82704">
    <property type="entry name" value="AlbA-like"/>
    <property type="match status" value="1"/>
</dbReference>
<gene>
    <name evidence="6" type="ORF">GpartN1_g1693.t1</name>
</gene>
<reference evidence="6" key="1">
    <citation type="journal article" date="2022" name="Proc. Natl. Acad. Sci. U.S.A.">
        <title>Life cycle and functional genomics of the unicellular red alga Galdieria for elucidating algal and plant evolution and industrial use.</title>
        <authorList>
            <person name="Hirooka S."/>
            <person name="Itabashi T."/>
            <person name="Ichinose T.M."/>
            <person name="Onuma R."/>
            <person name="Fujiwara T."/>
            <person name="Yamashita S."/>
            <person name="Jong L.W."/>
            <person name="Tomita R."/>
            <person name="Iwane A.H."/>
            <person name="Miyagishima S.Y."/>
        </authorList>
    </citation>
    <scope>NUCLEOTIDE SEQUENCE</scope>
    <source>
        <strain evidence="6">NBRC 102759</strain>
    </source>
</reference>